<evidence type="ECO:0000313" key="3">
    <source>
        <dbReference type="Proteomes" id="UP000176005"/>
    </source>
</evidence>
<dbReference type="InterPro" id="IPR002734">
    <property type="entry name" value="RibDG_C"/>
</dbReference>
<dbReference type="PATRIC" id="fig|518642.10.peg.6508"/>
<dbReference type="AlphaFoldDB" id="A0A1E7KVY4"/>
<dbReference type="InterPro" id="IPR024072">
    <property type="entry name" value="DHFR-like_dom_sf"/>
</dbReference>
<name>A0A1E7KVY4_9ACTN</name>
<dbReference type="PANTHER" id="PTHR38011:SF2">
    <property type="entry name" value="BIFUNCTIONAL DEAMINASE-REDUCTASE DOMAIN PROTEIN"/>
    <property type="match status" value="1"/>
</dbReference>
<comment type="caution">
    <text evidence="2">The sequence shown here is derived from an EMBL/GenBank/DDBJ whole genome shotgun (WGS) entry which is preliminary data.</text>
</comment>
<dbReference type="PANTHER" id="PTHR38011">
    <property type="entry name" value="DIHYDROFOLATE REDUCTASE FAMILY PROTEIN (AFU_ORTHOLOGUE AFUA_8G06820)"/>
    <property type="match status" value="1"/>
</dbReference>
<evidence type="ECO:0000313" key="2">
    <source>
        <dbReference type="EMBL" id="OEV08077.1"/>
    </source>
</evidence>
<organism evidence="2 3">
    <name type="scientific">Streptomyces nanshensis</name>
    <dbReference type="NCBI Taxonomy" id="518642"/>
    <lineage>
        <taxon>Bacteria</taxon>
        <taxon>Bacillati</taxon>
        <taxon>Actinomycetota</taxon>
        <taxon>Actinomycetes</taxon>
        <taxon>Kitasatosporales</taxon>
        <taxon>Streptomycetaceae</taxon>
        <taxon>Streptomyces</taxon>
    </lineage>
</organism>
<evidence type="ECO:0000259" key="1">
    <source>
        <dbReference type="Pfam" id="PF01872"/>
    </source>
</evidence>
<dbReference type="Pfam" id="PF01872">
    <property type="entry name" value="RibD_C"/>
    <property type="match status" value="1"/>
</dbReference>
<dbReference type="EMBL" id="LJGW01000438">
    <property type="protein sequence ID" value="OEV08077.1"/>
    <property type="molecule type" value="Genomic_DNA"/>
</dbReference>
<feature type="domain" description="Bacterial bifunctional deaminase-reductase C-terminal" evidence="1">
    <location>
        <begin position="3"/>
        <end position="187"/>
    </location>
</feature>
<dbReference type="GO" id="GO:0009231">
    <property type="term" value="P:riboflavin biosynthetic process"/>
    <property type="evidence" value="ECO:0007669"/>
    <property type="project" value="InterPro"/>
</dbReference>
<dbReference type="Gene3D" id="3.40.430.10">
    <property type="entry name" value="Dihydrofolate Reductase, subunit A"/>
    <property type="match status" value="1"/>
</dbReference>
<keyword evidence="3" id="KW-1185">Reference proteome</keyword>
<dbReference type="InterPro" id="IPR050765">
    <property type="entry name" value="Riboflavin_Biosynth_HTPR"/>
</dbReference>
<gene>
    <name evidence="2" type="ORF">AN218_27865</name>
</gene>
<proteinExistence type="predicted"/>
<dbReference type="SUPFAM" id="SSF53597">
    <property type="entry name" value="Dihydrofolate reductase-like"/>
    <property type="match status" value="1"/>
</dbReference>
<dbReference type="Proteomes" id="UP000176005">
    <property type="component" value="Unassembled WGS sequence"/>
</dbReference>
<sequence length="207" mass="22279">MTTLTLTSFLTLDGVMQAPGGPTEDTSGGFEQGGWVVPYADADMGAFVARTIGAAEGFLLGRRTYEIFAGHWPAVTDPDDPVAAKLNTLPKYVASRTLSSVEWHNSTLLAGDVPEQVAELKKRPGGELQIHGSGALARSLMEHDLIDVYRLLVYPVVLGNGRRLFADGALPTALKLTDSTTTGTGIAIHTYEWEGRPEYGSMELRDE</sequence>
<dbReference type="GO" id="GO:0008703">
    <property type="term" value="F:5-amino-6-(5-phosphoribosylamino)uracil reductase activity"/>
    <property type="evidence" value="ECO:0007669"/>
    <property type="project" value="InterPro"/>
</dbReference>
<dbReference type="RefSeq" id="WP_070019903.1">
    <property type="nucleotide sequence ID" value="NZ_LJGW01000438.1"/>
</dbReference>
<protein>
    <submittedName>
        <fullName evidence="2">Deaminase</fullName>
    </submittedName>
</protein>
<reference evidence="2 3" key="1">
    <citation type="journal article" date="2016" name="Front. Microbiol.">
        <title>Comparative Genomics Analysis of Streptomyces Species Reveals Their Adaptation to the Marine Environment and Their Diversity at the Genomic Level.</title>
        <authorList>
            <person name="Tian X."/>
            <person name="Zhang Z."/>
            <person name="Yang T."/>
            <person name="Chen M."/>
            <person name="Li J."/>
            <person name="Chen F."/>
            <person name="Yang J."/>
            <person name="Li W."/>
            <person name="Zhang B."/>
            <person name="Zhang Z."/>
            <person name="Wu J."/>
            <person name="Zhang C."/>
            <person name="Long L."/>
            <person name="Xiao J."/>
        </authorList>
    </citation>
    <scope>NUCLEOTIDE SEQUENCE [LARGE SCALE GENOMIC DNA]</scope>
    <source>
        <strain evidence="2 3">SCSIO 10429</strain>
    </source>
</reference>
<accession>A0A1E7KVY4</accession>